<evidence type="ECO:0000256" key="9">
    <source>
        <dbReference type="SAM" id="Phobius"/>
    </source>
</evidence>
<dbReference type="Pfam" id="PF02518">
    <property type="entry name" value="HATPase_c"/>
    <property type="match status" value="1"/>
</dbReference>
<feature type="domain" description="Histidine kinase" evidence="10">
    <location>
        <begin position="433"/>
        <end position="648"/>
    </location>
</feature>
<dbReference type="Proteomes" id="UP000776983">
    <property type="component" value="Unassembled WGS sequence"/>
</dbReference>
<dbReference type="Gene3D" id="3.30.565.10">
    <property type="entry name" value="Histidine kinase-like ATPase, C-terminal domain"/>
    <property type="match status" value="1"/>
</dbReference>
<dbReference type="InterPro" id="IPR036890">
    <property type="entry name" value="HATPase_C_sf"/>
</dbReference>
<dbReference type="Gene3D" id="1.10.287.130">
    <property type="match status" value="1"/>
</dbReference>
<evidence type="ECO:0000313" key="12">
    <source>
        <dbReference type="Proteomes" id="UP000776983"/>
    </source>
</evidence>
<keyword evidence="8" id="KW-0902">Two-component regulatory system</keyword>
<dbReference type="PANTHER" id="PTHR42878:SF7">
    <property type="entry name" value="SENSOR HISTIDINE KINASE GLRK"/>
    <property type="match status" value="1"/>
</dbReference>
<organism evidence="11 12">
    <name type="scientific">Mesopusillimonas faecipullorum</name>
    <dbReference type="NCBI Taxonomy" id="2755040"/>
    <lineage>
        <taxon>Bacteria</taxon>
        <taxon>Pseudomonadati</taxon>
        <taxon>Pseudomonadota</taxon>
        <taxon>Betaproteobacteria</taxon>
        <taxon>Burkholderiales</taxon>
        <taxon>Alcaligenaceae</taxon>
        <taxon>Mesopusillimonas</taxon>
    </lineage>
</organism>
<feature type="transmembrane region" description="Helical" evidence="9">
    <location>
        <begin position="347"/>
        <end position="364"/>
    </location>
</feature>
<comment type="catalytic activity">
    <reaction evidence="1">
        <text>ATP + protein L-histidine = ADP + protein N-phospho-L-histidine.</text>
        <dbReference type="EC" id="2.7.13.3"/>
    </reaction>
</comment>
<dbReference type="PROSITE" id="PS50109">
    <property type="entry name" value="HIS_KIN"/>
    <property type="match status" value="1"/>
</dbReference>
<reference evidence="11 12" key="1">
    <citation type="submission" date="2020-07" db="EMBL/GenBank/DDBJ databases">
        <title>Pusillimonas sp. nov., isolated from poultry manure in Taiwan.</title>
        <authorList>
            <person name="Lin S.-Y."/>
            <person name="Tang Y.-S."/>
            <person name="Young C.-C."/>
        </authorList>
    </citation>
    <scope>NUCLEOTIDE SEQUENCE [LARGE SCALE GENOMIC DNA]</scope>
    <source>
        <strain evidence="11 12">CC-YST705</strain>
    </source>
</reference>
<dbReference type="RefSeq" id="WP_226952511.1">
    <property type="nucleotide sequence ID" value="NZ_JACDXW010000001.1"/>
</dbReference>
<dbReference type="SMART" id="SM01080">
    <property type="entry name" value="CHASE2"/>
    <property type="match status" value="1"/>
</dbReference>
<keyword evidence="3" id="KW-0597">Phosphoprotein</keyword>
<dbReference type="InterPro" id="IPR005467">
    <property type="entry name" value="His_kinase_dom"/>
</dbReference>
<comment type="caution">
    <text evidence="11">The sequence shown here is derived from an EMBL/GenBank/DDBJ whole genome shotgun (WGS) entry which is preliminary data.</text>
</comment>
<dbReference type="InterPro" id="IPR007890">
    <property type="entry name" value="CHASE2"/>
</dbReference>
<evidence type="ECO:0000256" key="6">
    <source>
        <dbReference type="ARBA" id="ARBA00022777"/>
    </source>
</evidence>
<gene>
    <name evidence="11" type="ORF">H0484_00700</name>
</gene>
<keyword evidence="9" id="KW-1133">Transmembrane helix</keyword>
<dbReference type="EC" id="2.7.13.3" evidence="2"/>
<protein>
    <recommendedName>
        <fullName evidence="2">histidine kinase</fullName>
        <ecNumber evidence="2">2.7.13.3</ecNumber>
    </recommendedName>
</protein>
<evidence type="ECO:0000256" key="2">
    <source>
        <dbReference type="ARBA" id="ARBA00012438"/>
    </source>
</evidence>
<evidence type="ECO:0000313" key="11">
    <source>
        <dbReference type="EMBL" id="MCB5362280.1"/>
    </source>
</evidence>
<dbReference type="PANTHER" id="PTHR42878">
    <property type="entry name" value="TWO-COMPONENT HISTIDINE KINASE"/>
    <property type="match status" value="1"/>
</dbReference>
<keyword evidence="6" id="KW-0418">Kinase</keyword>
<evidence type="ECO:0000259" key="10">
    <source>
        <dbReference type="PROSITE" id="PS50109"/>
    </source>
</evidence>
<sequence>MSSGRTAKPPLGLNQRIRLEWYAVTILLSVLTLSLSFFSQQLGLDRLDHTFYDRVMRTAAHGKPSDEVAIIAIDDDSIAQLGYWPWRRGVHAQLLDKLSQARVVGFDLLLSDLNPAFAQDDEKLESAMQAHGRVVLPVVVYPDAQLGPLEVFQQAAIGLGSINATLDSDGVVRSIHCQHVTLDNQRAEHFVAALLRAGGQSDLAQSLCGRHPDALGILYAGPPGTYRVYPYAKVLSGEIPPSSFADKYVLVGAWASGLGDSFSVPSSTGPQMAGVEILANALQGALQNQWVSTPGPGSMAVLAMIPTFFVCLLLRRLSPRRAFYTSVLTLVGILLVNWLAFRFAHLWLPPTASLIGVLFVYPVWSWRSQEAALRHIDGELQKLYGEKLLHGQLRSDEHKESSDASLPARITKLNRAIGTLRQSIAQREQTLRFLSHDMRSPQSAILALTELQRQGKSLPAERFLNQIDAYAQKTLGLVDGFVQLARAESMALTLREVELVDLLTAECDARWPQAQQSGMTIAFESDMAVAYVQADPGVLARMFGNLLDNAIKYSAGGAAPEVLCHLRREGAFYVVQIRDNGRGISAEQQRTLFEPFTRFGEDQPENPAGSGLGLSFVMAVVKRHQGTIRVESATGQGSTFEVSLPAIGE</sequence>
<evidence type="ECO:0000256" key="7">
    <source>
        <dbReference type="ARBA" id="ARBA00022840"/>
    </source>
</evidence>
<accession>A0ABS8C8D0</accession>
<evidence type="ECO:0000256" key="8">
    <source>
        <dbReference type="ARBA" id="ARBA00023012"/>
    </source>
</evidence>
<dbReference type="EMBL" id="JACDXW010000001">
    <property type="protein sequence ID" value="MCB5362280.1"/>
    <property type="molecule type" value="Genomic_DNA"/>
</dbReference>
<dbReference type="SUPFAM" id="SSF55874">
    <property type="entry name" value="ATPase domain of HSP90 chaperone/DNA topoisomerase II/histidine kinase"/>
    <property type="match status" value="1"/>
</dbReference>
<dbReference type="InterPro" id="IPR003661">
    <property type="entry name" value="HisK_dim/P_dom"/>
</dbReference>
<dbReference type="InterPro" id="IPR004358">
    <property type="entry name" value="Sig_transdc_His_kin-like_C"/>
</dbReference>
<evidence type="ECO:0000256" key="1">
    <source>
        <dbReference type="ARBA" id="ARBA00000085"/>
    </source>
</evidence>
<feature type="transmembrane region" description="Helical" evidence="9">
    <location>
        <begin position="21"/>
        <end position="39"/>
    </location>
</feature>
<keyword evidence="4" id="KW-0808">Transferase</keyword>
<keyword evidence="12" id="KW-1185">Reference proteome</keyword>
<keyword evidence="5" id="KW-0547">Nucleotide-binding</keyword>
<dbReference type="InterPro" id="IPR036097">
    <property type="entry name" value="HisK_dim/P_sf"/>
</dbReference>
<dbReference type="SUPFAM" id="SSF47384">
    <property type="entry name" value="Homodimeric domain of signal transducing histidine kinase"/>
    <property type="match status" value="1"/>
</dbReference>
<evidence type="ECO:0000256" key="4">
    <source>
        <dbReference type="ARBA" id="ARBA00022679"/>
    </source>
</evidence>
<dbReference type="CDD" id="cd00082">
    <property type="entry name" value="HisKA"/>
    <property type="match status" value="1"/>
</dbReference>
<name>A0ABS8C8D0_9BURK</name>
<keyword evidence="9" id="KW-0472">Membrane</keyword>
<feature type="transmembrane region" description="Helical" evidence="9">
    <location>
        <begin position="322"/>
        <end position="341"/>
    </location>
</feature>
<dbReference type="Pfam" id="PF05226">
    <property type="entry name" value="CHASE2"/>
    <property type="match status" value="1"/>
</dbReference>
<dbReference type="InterPro" id="IPR050351">
    <property type="entry name" value="BphY/WalK/GraS-like"/>
</dbReference>
<proteinExistence type="predicted"/>
<dbReference type="InterPro" id="IPR003594">
    <property type="entry name" value="HATPase_dom"/>
</dbReference>
<dbReference type="PRINTS" id="PR00344">
    <property type="entry name" value="BCTRLSENSOR"/>
</dbReference>
<evidence type="ECO:0000256" key="5">
    <source>
        <dbReference type="ARBA" id="ARBA00022741"/>
    </source>
</evidence>
<evidence type="ECO:0000256" key="3">
    <source>
        <dbReference type="ARBA" id="ARBA00022553"/>
    </source>
</evidence>
<keyword evidence="7" id="KW-0067">ATP-binding</keyword>
<keyword evidence="9" id="KW-0812">Transmembrane</keyword>
<dbReference type="SMART" id="SM00387">
    <property type="entry name" value="HATPase_c"/>
    <property type="match status" value="1"/>
</dbReference>